<dbReference type="AlphaFoldDB" id="Q1K6G6"/>
<comment type="similarity">
    <text evidence="1">Belongs to the COQ10 family.</text>
</comment>
<sequence length="329" mass="35211">MPPRPTLLVPPSVTRFLKPRTSIVRSLSSLTTTITTSNTTSSHHTHQRRISSPPTPVTTTTATRSYSSWLLSAVSSAASALNNGSPGGGGGGNNNAPETVLRARRILPYPSAHLYNLIADVSSYSQFLPHCSRSVVTAWAEQPTITAATSPAEKGEAGTETETETQENGNGKTTKWPARGDLTVGWGPFTESYSSRVYCVPDDGEGLGIVEAVSGNATTTIPATVLQQFGYHQSSPSDDTTEKMEGLFESLVTRWTVRSVPPAPTPKKKKSQGGGEGVTDNDKWTEVALSVRFKFASPALGFAVGQLAGQKVDEMVAAFEERARRTWKR</sequence>
<evidence type="ECO:0000256" key="2">
    <source>
        <dbReference type="ARBA" id="ARBA00011814"/>
    </source>
</evidence>
<evidence type="ECO:0000256" key="1">
    <source>
        <dbReference type="ARBA" id="ARBA00006885"/>
    </source>
</evidence>
<dbReference type="GO" id="GO:0005739">
    <property type="term" value="C:mitochondrion"/>
    <property type="evidence" value="ECO:0000318"/>
    <property type="project" value="GO_Central"/>
</dbReference>
<feature type="region of interest" description="Disordered" evidence="4">
    <location>
        <begin position="258"/>
        <end position="281"/>
    </location>
</feature>
<dbReference type="InParanoid" id="Q1K6G6"/>
<dbReference type="Pfam" id="PF03364">
    <property type="entry name" value="Polyketide_cyc"/>
    <property type="match status" value="1"/>
</dbReference>
<name>Q1K6G6_NEUCR</name>
<dbReference type="PaxDb" id="5141-EFNCRP00000005863"/>
<feature type="domain" description="Coenzyme Q-binding protein COQ10 START" evidence="5">
    <location>
        <begin position="107"/>
        <end position="320"/>
    </location>
</feature>
<organism evidence="6 7">
    <name type="scientific">Neurospora crassa (strain ATCC 24698 / 74-OR23-1A / CBS 708.71 / DSM 1257 / FGSC 987)</name>
    <dbReference type="NCBI Taxonomy" id="367110"/>
    <lineage>
        <taxon>Eukaryota</taxon>
        <taxon>Fungi</taxon>
        <taxon>Dikarya</taxon>
        <taxon>Ascomycota</taxon>
        <taxon>Pezizomycotina</taxon>
        <taxon>Sordariomycetes</taxon>
        <taxon>Sordariomycetidae</taxon>
        <taxon>Sordariales</taxon>
        <taxon>Sordariaceae</taxon>
        <taxon>Neurospora</taxon>
    </lineage>
</organism>
<feature type="region of interest" description="Disordered" evidence="4">
    <location>
        <begin position="35"/>
        <end position="61"/>
    </location>
</feature>
<dbReference type="KEGG" id="ncr:NCU04649"/>
<evidence type="ECO:0000259" key="5">
    <source>
        <dbReference type="Pfam" id="PF03364"/>
    </source>
</evidence>
<dbReference type="GeneID" id="3875330"/>
<dbReference type="PANTHER" id="PTHR12901">
    <property type="entry name" value="SPERM PROTEIN HOMOLOG"/>
    <property type="match status" value="1"/>
</dbReference>
<dbReference type="CDD" id="cd07813">
    <property type="entry name" value="COQ10p_like"/>
    <property type="match status" value="1"/>
</dbReference>
<dbReference type="SUPFAM" id="SSF55961">
    <property type="entry name" value="Bet v1-like"/>
    <property type="match status" value="1"/>
</dbReference>
<comment type="subunit">
    <text evidence="2">Interacts with coenzyme Q.</text>
</comment>
<dbReference type="PANTHER" id="PTHR12901:SF10">
    <property type="entry name" value="COENZYME Q-BINDING PROTEIN COQ10, MITOCHONDRIAL"/>
    <property type="match status" value="1"/>
</dbReference>
<dbReference type="HOGENOM" id="CLU_079653_1_1_1"/>
<dbReference type="RefSeq" id="XP_959192.1">
    <property type="nucleotide sequence ID" value="XM_954099.2"/>
</dbReference>
<dbReference type="GO" id="GO:0045333">
    <property type="term" value="P:cellular respiration"/>
    <property type="evidence" value="ECO:0007669"/>
    <property type="project" value="InterPro"/>
</dbReference>
<dbReference type="OMA" id="QLHAAMM"/>
<dbReference type="InterPro" id="IPR005031">
    <property type="entry name" value="COQ10_START"/>
</dbReference>
<evidence type="ECO:0000256" key="3">
    <source>
        <dbReference type="ARBA" id="ARBA00024947"/>
    </source>
</evidence>
<dbReference type="FunFam" id="3.30.530.20:FF:000092">
    <property type="entry name" value="Uncharacterized protein 5F3.180"/>
    <property type="match status" value="1"/>
</dbReference>
<protein>
    <submittedName>
        <fullName evidence="6">Dehydrase</fullName>
    </submittedName>
</protein>
<reference evidence="6 7" key="1">
    <citation type="journal article" date="2003" name="Nature">
        <title>The genome sequence of the filamentous fungus Neurospora crassa.</title>
        <authorList>
            <person name="Galagan J.E."/>
            <person name="Calvo S.E."/>
            <person name="Borkovich K.A."/>
            <person name="Selker E.U."/>
            <person name="Read N.D."/>
            <person name="Jaffe D."/>
            <person name="FitzHugh W."/>
            <person name="Ma L.J."/>
            <person name="Smirnov S."/>
            <person name="Purcell S."/>
            <person name="Rehman B."/>
            <person name="Elkins T."/>
            <person name="Engels R."/>
            <person name="Wang S."/>
            <person name="Nielsen C.B."/>
            <person name="Butler J."/>
            <person name="Endrizzi M."/>
            <person name="Qui D."/>
            <person name="Ianakiev P."/>
            <person name="Bell-Pedersen D."/>
            <person name="Nelson M.A."/>
            <person name="Werner-Washburne M."/>
            <person name="Selitrennikoff C.P."/>
            <person name="Kinsey J.A."/>
            <person name="Braun E.L."/>
            <person name="Zelter A."/>
            <person name="Schulte U."/>
            <person name="Kothe G.O."/>
            <person name="Jedd G."/>
            <person name="Mewes W."/>
            <person name="Staben C."/>
            <person name="Marcotte E."/>
            <person name="Greenberg D."/>
            <person name="Roy A."/>
            <person name="Foley K."/>
            <person name="Naylor J."/>
            <person name="Stange-Thomann N."/>
            <person name="Barrett R."/>
            <person name="Gnerre S."/>
            <person name="Kamal M."/>
            <person name="Kamvysselis M."/>
            <person name="Mauceli E."/>
            <person name="Bielke C."/>
            <person name="Rudd S."/>
            <person name="Frishman D."/>
            <person name="Krystofova S."/>
            <person name="Rasmussen C."/>
            <person name="Metzenberg R.L."/>
            <person name="Perkins D.D."/>
            <person name="Kroken S."/>
            <person name="Cogoni C."/>
            <person name="Macino G."/>
            <person name="Catcheside D."/>
            <person name="Li W."/>
            <person name="Pratt R.J."/>
            <person name="Osmani S.A."/>
            <person name="DeSouza C.P."/>
            <person name="Glass L."/>
            <person name="Orbach M.J."/>
            <person name="Berglund J.A."/>
            <person name="Voelker R."/>
            <person name="Yarden O."/>
            <person name="Plamann M."/>
            <person name="Seiler S."/>
            <person name="Dunlap J."/>
            <person name="Radford A."/>
            <person name="Aramayo R."/>
            <person name="Natvig D.O."/>
            <person name="Alex L.A."/>
            <person name="Mannhaupt G."/>
            <person name="Ebbole D.J."/>
            <person name="Freitag M."/>
            <person name="Paulsen I."/>
            <person name="Sachs M.S."/>
            <person name="Lander E.S."/>
            <person name="Nusbaum C."/>
            <person name="Birren B."/>
        </authorList>
    </citation>
    <scope>NUCLEOTIDE SEQUENCE [LARGE SCALE GENOMIC DNA]</scope>
    <source>
        <strain evidence="7">ATCC 24698 / 74-OR23-1A / CBS 708.71 / DSM 1257 / FGSC 987</strain>
    </source>
</reference>
<dbReference type="EMBL" id="CM002240">
    <property type="protein sequence ID" value="EAA29956.1"/>
    <property type="molecule type" value="Genomic_DNA"/>
</dbReference>
<dbReference type="Gene3D" id="3.30.530.20">
    <property type="match status" value="1"/>
</dbReference>
<gene>
    <name evidence="6" type="ORF">NCU04649</name>
</gene>
<evidence type="ECO:0000256" key="4">
    <source>
        <dbReference type="SAM" id="MobiDB-lite"/>
    </source>
</evidence>
<dbReference type="Proteomes" id="UP000001805">
    <property type="component" value="Chromosome 2, Linkage Group V"/>
</dbReference>
<dbReference type="InterPro" id="IPR023393">
    <property type="entry name" value="START-like_dom_sf"/>
</dbReference>
<comment type="function">
    <text evidence="3">Required for the function of coenzyme Q in the respiratory chain. May serve as a chaperone or may be involved in the transport of Q6 from its site of synthesis to the catalytic sites of the respiratory complexes.</text>
</comment>
<evidence type="ECO:0000313" key="7">
    <source>
        <dbReference type="Proteomes" id="UP000001805"/>
    </source>
</evidence>
<dbReference type="GO" id="GO:0048039">
    <property type="term" value="F:ubiquinone binding"/>
    <property type="evidence" value="ECO:0007669"/>
    <property type="project" value="InterPro"/>
</dbReference>
<proteinExistence type="inferred from homology"/>
<accession>Q1K6G6</accession>
<dbReference type="VEuPathDB" id="FungiDB:NCU04649"/>
<feature type="region of interest" description="Disordered" evidence="4">
    <location>
        <begin position="146"/>
        <end position="179"/>
    </location>
</feature>
<dbReference type="STRING" id="367110.Q1K6G6"/>
<keyword evidence="7" id="KW-1185">Reference proteome</keyword>
<evidence type="ECO:0000313" key="6">
    <source>
        <dbReference type="EMBL" id="EAA29956.1"/>
    </source>
</evidence>
<dbReference type="InterPro" id="IPR044996">
    <property type="entry name" value="COQ10-like"/>
</dbReference>
<dbReference type="OrthoDB" id="292693at2759"/>